<keyword evidence="3" id="KW-0732">Signal</keyword>
<dbReference type="RefSeq" id="WP_126144844.1">
    <property type="nucleotide sequence ID" value="NZ_RXHU01000120.1"/>
</dbReference>
<dbReference type="Proteomes" id="UP000276128">
    <property type="component" value="Unassembled WGS sequence"/>
</dbReference>
<accession>A0A3S0C662</accession>
<dbReference type="Gene3D" id="3.40.50.2300">
    <property type="match status" value="2"/>
</dbReference>
<evidence type="ECO:0000313" key="6">
    <source>
        <dbReference type="Proteomes" id="UP000276128"/>
    </source>
</evidence>
<sequence>MKIKAAAAVLAAVVMLGAGGWLLSRSLAPRNEAIVLIPKTTDPRVEFWQVLNQGVMAAAKEYKADIQIKGASAESQIDEQIKIVEETIAEKPKAIILAASDYNRLVPTAKKVIDAGITLITVDSGLAGGVSASLIATDNYAAGRNLVETMRGYVQGPATYAIVSFVKTSDTQIDRENGVRDGLKGDPSATVIETLYSNNSEDEAYKLTKQLLQERSDIRGIFGLNEVSTIGAARALKEMDPGRTIKLVGFDNSMNEVSFMEAGILQATVVQKPFNMGYLAVKTALQAHRGDPVSRKIDTGSELITKENMYTNENQKLLFPFVGK</sequence>
<evidence type="ECO:0000256" key="2">
    <source>
        <dbReference type="ARBA" id="ARBA00007639"/>
    </source>
</evidence>
<keyword evidence="6" id="KW-1185">Reference proteome</keyword>
<dbReference type="PANTHER" id="PTHR46847:SF1">
    <property type="entry name" value="D-ALLOSE-BINDING PERIPLASMIC PROTEIN-RELATED"/>
    <property type="match status" value="1"/>
</dbReference>
<evidence type="ECO:0000256" key="1">
    <source>
        <dbReference type="ARBA" id="ARBA00004196"/>
    </source>
</evidence>
<gene>
    <name evidence="5" type="ORF">EJQ19_29640</name>
</gene>
<reference evidence="5 6" key="1">
    <citation type="submission" date="2018-12" db="EMBL/GenBank/DDBJ databases">
        <title>Bacillus ochoae sp. nov., Paenibacillus whitsoniae sp. nov., Paenibacillus spiritus sp. nov. Isolated from the Mars Exploration Rover during spacecraft assembly.</title>
        <authorList>
            <person name="Seuylemezian A."/>
            <person name="Vaishampayan P."/>
        </authorList>
    </citation>
    <scope>NUCLEOTIDE SEQUENCE [LARGE SCALE GENOMIC DNA]</scope>
    <source>
        <strain evidence="5 6">MER 54</strain>
    </source>
</reference>
<evidence type="ECO:0000256" key="3">
    <source>
        <dbReference type="ARBA" id="ARBA00022729"/>
    </source>
</evidence>
<feature type="domain" description="Periplasmic binding protein" evidence="4">
    <location>
        <begin position="34"/>
        <end position="290"/>
    </location>
</feature>
<evidence type="ECO:0000259" key="4">
    <source>
        <dbReference type="Pfam" id="PF13407"/>
    </source>
</evidence>
<dbReference type="OrthoDB" id="6196975at2"/>
<dbReference type="InterPro" id="IPR025997">
    <property type="entry name" value="SBP_2_dom"/>
</dbReference>
<name>A0A3S0C662_9BACL</name>
<evidence type="ECO:0000313" key="5">
    <source>
        <dbReference type="EMBL" id="RTE02246.1"/>
    </source>
</evidence>
<protein>
    <submittedName>
        <fullName evidence="5">LacI family transcriptional regulator</fullName>
    </submittedName>
</protein>
<dbReference type="AlphaFoldDB" id="A0A3S0C662"/>
<dbReference type="Pfam" id="PF13407">
    <property type="entry name" value="Peripla_BP_4"/>
    <property type="match status" value="1"/>
</dbReference>
<dbReference type="GO" id="GO:0030246">
    <property type="term" value="F:carbohydrate binding"/>
    <property type="evidence" value="ECO:0007669"/>
    <property type="project" value="UniProtKB-ARBA"/>
</dbReference>
<dbReference type="EMBL" id="RXHU01000120">
    <property type="protein sequence ID" value="RTE02246.1"/>
    <property type="molecule type" value="Genomic_DNA"/>
</dbReference>
<dbReference type="CDD" id="cd20006">
    <property type="entry name" value="PBP1_ABC_sugar_binding-like"/>
    <property type="match status" value="1"/>
</dbReference>
<comment type="caution">
    <text evidence="5">The sequence shown here is derived from an EMBL/GenBank/DDBJ whole genome shotgun (WGS) entry which is preliminary data.</text>
</comment>
<organism evidence="5 6">
    <name type="scientific">Paenibacillus whitsoniae</name>
    <dbReference type="NCBI Taxonomy" id="2496558"/>
    <lineage>
        <taxon>Bacteria</taxon>
        <taxon>Bacillati</taxon>
        <taxon>Bacillota</taxon>
        <taxon>Bacilli</taxon>
        <taxon>Bacillales</taxon>
        <taxon>Paenibacillaceae</taxon>
        <taxon>Paenibacillus</taxon>
    </lineage>
</organism>
<comment type="similarity">
    <text evidence="2">Belongs to the bacterial solute-binding protein 2 family.</text>
</comment>
<dbReference type="GO" id="GO:0030313">
    <property type="term" value="C:cell envelope"/>
    <property type="evidence" value="ECO:0007669"/>
    <property type="project" value="UniProtKB-SubCell"/>
</dbReference>
<dbReference type="InterPro" id="IPR028082">
    <property type="entry name" value="Peripla_BP_I"/>
</dbReference>
<dbReference type="PANTHER" id="PTHR46847">
    <property type="entry name" value="D-ALLOSE-BINDING PERIPLASMIC PROTEIN-RELATED"/>
    <property type="match status" value="1"/>
</dbReference>
<proteinExistence type="inferred from homology"/>
<comment type="subcellular location">
    <subcellularLocation>
        <location evidence="1">Cell envelope</location>
    </subcellularLocation>
</comment>
<dbReference type="SUPFAM" id="SSF53822">
    <property type="entry name" value="Periplasmic binding protein-like I"/>
    <property type="match status" value="1"/>
</dbReference>